<dbReference type="PANTHER" id="PTHR39341:SF1">
    <property type="entry name" value="DUF1858 DOMAIN-CONTAINING PROTEIN"/>
    <property type="match status" value="1"/>
</dbReference>
<dbReference type="Gene3D" id="1.10.3910.10">
    <property type="entry name" value="SP0561-like"/>
    <property type="match status" value="1"/>
</dbReference>
<name>A0ABV4E0L4_9CLOT</name>
<evidence type="ECO:0000313" key="2">
    <source>
        <dbReference type="EMBL" id="MEY8764693.1"/>
    </source>
</evidence>
<dbReference type="SUPFAM" id="SSF140683">
    <property type="entry name" value="SP0561-like"/>
    <property type="match status" value="1"/>
</dbReference>
<dbReference type="InterPro" id="IPR023883">
    <property type="entry name" value="CHP03980_redox-disulphide"/>
</dbReference>
<evidence type="ECO:0000313" key="3">
    <source>
        <dbReference type="Proteomes" id="UP001565220"/>
    </source>
</evidence>
<dbReference type="EMBL" id="JBGFFE010000026">
    <property type="protein sequence ID" value="MEY8764693.1"/>
    <property type="molecule type" value="Genomic_DNA"/>
</dbReference>
<reference evidence="2 3" key="1">
    <citation type="submission" date="2024-08" db="EMBL/GenBank/DDBJ databases">
        <title>Clostridium lapicellarii sp. nov., and Clostridium renhuaiense sp. nov., two species isolated from the mud in a fermentation cellar used for producing sauce-flavour Chinese liquors.</title>
        <authorList>
            <person name="Yang F."/>
            <person name="Wang H."/>
            <person name="Chen L.Q."/>
            <person name="Zhou N."/>
            <person name="Lu J.J."/>
            <person name="Pu X.X."/>
            <person name="Wan B."/>
            <person name="Wang L."/>
            <person name="Liu S.J."/>
        </authorList>
    </citation>
    <scope>NUCLEOTIDE SEQUENCE [LARGE SCALE GENOMIC DNA]</scope>
    <source>
        <strain evidence="2 3">MT-113</strain>
    </source>
</reference>
<dbReference type="Proteomes" id="UP001565220">
    <property type="component" value="Unassembled WGS sequence"/>
</dbReference>
<dbReference type="PANTHER" id="PTHR39341">
    <property type="entry name" value="BSL7085 PROTEIN"/>
    <property type="match status" value="1"/>
</dbReference>
<evidence type="ECO:0000259" key="1">
    <source>
        <dbReference type="Pfam" id="PF08984"/>
    </source>
</evidence>
<dbReference type="InterPro" id="IPR015077">
    <property type="entry name" value="DUF1858"/>
</dbReference>
<accession>A0ABV4E0L4</accession>
<comment type="caution">
    <text evidence="2">The sequence shown here is derived from an EMBL/GenBank/DDBJ whole genome shotgun (WGS) entry which is preliminary data.</text>
</comment>
<dbReference type="RefSeq" id="WP_294184896.1">
    <property type="nucleotide sequence ID" value="NZ_JBGFFE010000026.1"/>
</dbReference>
<proteinExistence type="predicted"/>
<organism evidence="2 3">
    <name type="scientific">Clostridium lapidicellarium</name>
    <dbReference type="NCBI Taxonomy" id="3240931"/>
    <lineage>
        <taxon>Bacteria</taxon>
        <taxon>Bacillati</taxon>
        <taxon>Bacillota</taxon>
        <taxon>Clostridia</taxon>
        <taxon>Eubacteriales</taxon>
        <taxon>Clostridiaceae</taxon>
        <taxon>Clostridium</taxon>
    </lineage>
</organism>
<dbReference type="Pfam" id="PF08984">
    <property type="entry name" value="DUF1858"/>
    <property type="match status" value="1"/>
</dbReference>
<gene>
    <name evidence="2" type="ORF">AB8S09_13795</name>
</gene>
<sequence>MAKITKDMTIGDVVKMNPAYAEVLMEDFGMGCIGCPASLAETVEEAAMVHGINVRKLVKALNKAEAELSNS</sequence>
<dbReference type="InterPro" id="IPR038062">
    <property type="entry name" value="ScdA-like_N_sf"/>
</dbReference>
<dbReference type="NCBIfam" id="TIGR03980">
    <property type="entry name" value="prismane_assoc"/>
    <property type="match status" value="1"/>
</dbReference>
<keyword evidence="3" id="KW-1185">Reference proteome</keyword>
<feature type="domain" description="DUF1858" evidence="1">
    <location>
        <begin position="4"/>
        <end position="58"/>
    </location>
</feature>
<protein>
    <submittedName>
        <fullName evidence="2">DUF1858 domain-containing protein</fullName>
    </submittedName>
</protein>